<dbReference type="EMBL" id="GBRH01253636">
    <property type="protein sequence ID" value="JAD44259.1"/>
    <property type="molecule type" value="Transcribed_RNA"/>
</dbReference>
<dbReference type="AlphaFoldDB" id="A0A0A8ZXY3"/>
<accession>A0A0A8ZXY3</accession>
<evidence type="ECO:0000313" key="1">
    <source>
        <dbReference type="EMBL" id="JAD44259.1"/>
    </source>
</evidence>
<proteinExistence type="predicted"/>
<sequence length="18" mass="2419">MRTKRMKRRSNWELVIWQ</sequence>
<name>A0A0A8ZXY3_ARUDO</name>
<protein>
    <submittedName>
        <fullName evidence="1">Uncharacterized protein</fullName>
    </submittedName>
</protein>
<organism evidence="1">
    <name type="scientific">Arundo donax</name>
    <name type="common">Giant reed</name>
    <name type="synonym">Donax arundinaceus</name>
    <dbReference type="NCBI Taxonomy" id="35708"/>
    <lineage>
        <taxon>Eukaryota</taxon>
        <taxon>Viridiplantae</taxon>
        <taxon>Streptophyta</taxon>
        <taxon>Embryophyta</taxon>
        <taxon>Tracheophyta</taxon>
        <taxon>Spermatophyta</taxon>
        <taxon>Magnoliopsida</taxon>
        <taxon>Liliopsida</taxon>
        <taxon>Poales</taxon>
        <taxon>Poaceae</taxon>
        <taxon>PACMAD clade</taxon>
        <taxon>Arundinoideae</taxon>
        <taxon>Arundineae</taxon>
        <taxon>Arundo</taxon>
    </lineage>
</organism>
<reference evidence="1" key="1">
    <citation type="submission" date="2014-09" db="EMBL/GenBank/DDBJ databases">
        <authorList>
            <person name="Magalhaes I.L.F."/>
            <person name="Oliveira U."/>
            <person name="Santos F.R."/>
            <person name="Vidigal T.H.D.A."/>
            <person name="Brescovit A.D."/>
            <person name="Santos A.J."/>
        </authorList>
    </citation>
    <scope>NUCLEOTIDE SEQUENCE</scope>
    <source>
        <tissue evidence="1">Shoot tissue taken approximately 20 cm above the soil surface</tissue>
    </source>
</reference>
<reference evidence="1" key="2">
    <citation type="journal article" date="2015" name="Data Brief">
        <title>Shoot transcriptome of the giant reed, Arundo donax.</title>
        <authorList>
            <person name="Barrero R.A."/>
            <person name="Guerrero F.D."/>
            <person name="Moolhuijzen P."/>
            <person name="Goolsby J.A."/>
            <person name="Tidwell J."/>
            <person name="Bellgard S.E."/>
            <person name="Bellgard M.I."/>
        </authorList>
    </citation>
    <scope>NUCLEOTIDE SEQUENCE</scope>
    <source>
        <tissue evidence="1">Shoot tissue taken approximately 20 cm above the soil surface</tissue>
    </source>
</reference>